<gene>
    <name evidence="2" type="ORF">EB1_24330</name>
</gene>
<organism evidence="2 3">
    <name type="scientific">Empedobacter brevis NBRC 14943 = ATCC 43319</name>
    <dbReference type="NCBI Taxonomy" id="1218108"/>
    <lineage>
        <taxon>Bacteria</taxon>
        <taxon>Pseudomonadati</taxon>
        <taxon>Bacteroidota</taxon>
        <taxon>Flavobacteriia</taxon>
        <taxon>Flavobacteriales</taxon>
        <taxon>Weeksellaceae</taxon>
        <taxon>Empedobacter</taxon>
    </lineage>
</organism>
<proteinExistence type="predicted"/>
<evidence type="ECO:0000259" key="1">
    <source>
        <dbReference type="Pfam" id="PF09346"/>
    </source>
</evidence>
<evidence type="ECO:0000313" key="2">
    <source>
        <dbReference type="EMBL" id="GEM52643.1"/>
    </source>
</evidence>
<sequence length="233" mass="27892">MNFMDISIEIKGSFPKLDEKLLRKFEKLLEDRFKFKSLPQEYKDFLLKHNGGYIHPNDLVYEDKEFEEVVSFSTPLEFRDGSIDEPNLIMMFTVWLEEDMRAFEDSIEDWDIYSIVPSNIYSREDFDILPKFMMSIGLCNSMRSGDLLCISLYEDDFGSIYYHPNKSMHPVPFYGDFFTNRRTEIYEKYKIDAETDLDSPEFDEVNDEIRRAYFVKVADSFNDLWKNLKIIRY</sequence>
<dbReference type="SUPFAM" id="SSF160631">
    <property type="entry name" value="SMI1/KNR4-like"/>
    <property type="match status" value="1"/>
</dbReference>
<accession>A0A511NIK7</accession>
<dbReference type="Gene3D" id="3.40.1580.10">
    <property type="entry name" value="SMI1/KNR4-like"/>
    <property type="match status" value="1"/>
</dbReference>
<dbReference type="Proteomes" id="UP000321245">
    <property type="component" value="Unassembled WGS sequence"/>
</dbReference>
<dbReference type="Pfam" id="PF09346">
    <property type="entry name" value="SMI1_KNR4"/>
    <property type="match status" value="1"/>
</dbReference>
<dbReference type="EMBL" id="BJXC01000018">
    <property type="protein sequence ID" value="GEM52643.1"/>
    <property type="molecule type" value="Genomic_DNA"/>
</dbReference>
<comment type="caution">
    <text evidence="2">The sequence shown here is derived from an EMBL/GenBank/DDBJ whole genome shotgun (WGS) entry which is preliminary data.</text>
</comment>
<dbReference type="AlphaFoldDB" id="A0A511NIK7"/>
<dbReference type="InterPro" id="IPR037883">
    <property type="entry name" value="Knr4/Smi1-like_sf"/>
</dbReference>
<protein>
    <recommendedName>
        <fullName evidence="1">Knr4/Smi1-like domain-containing protein</fullName>
    </recommendedName>
</protein>
<name>A0A511NIK7_9FLAO</name>
<keyword evidence="3" id="KW-1185">Reference proteome</keyword>
<dbReference type="InterPro" id="IPR018958">
    <property type="entry name" value="Knr4/Smi1-like_dom"/>
</dbReference>
<evidence type="ECO:0000313" key="3">
    <source>
        <dbReference type="Proteomes" id="UP000321245"/>
    </source>
</evidence>
<feature type="domain" description="Knr4/Smi1-like" evidence="1">
    <location>
        <begin position="18"/>
        <end position="165"/>
    </location>
</feature>
<reference evidence="2 3" key="1">
    <citation type="submission" date="2019-07" db="EMBL/GenBank/DDBJ databases">
        <title>Whole genome shotgun sequence of Empedobacter brevis NBRC 14943.</title>
        <authorList>
            <person name="Hosoyama A."/>
            <person name="Uohara A."/>
            <person name="Ohji S."/>
            <person name="Ichikawa N."/>
        </authorList>
    </citation>
    <scope>NUCLEOTIDE SEQUENCE [LARGE SCALE GENOMIC DNA]</scope>
    <source>
        <strain evidence="2 3">NBRC 14943</strain>
    </source>
</reference>